<dbReference type="PRINTS" id="PR00722">
    <property type="entry name" value="CHYMOTRYPSIN"/>
</dbReference>
<dbReference type="AlphaFoldDB" id="A0A0A9WZP9"/>
<dbReference type="Pfam" id="PF12032">
    <property type="entry name" value="CLIP"/>
    <property type="match status" value="1"/>
</dbReference>
<feature type="domain" description="Clip" evidence="14">
    <location>
        <begin position="23"/>
        <end position="76"/>
    </location>
</feature>
<dbReference type="GO" id="GO:0005615">
    <property type="term" value="C:extracellular space"/>
    <property type="evidence" value="ECO:0007669"/>
    <property type="project" value="TreeGrafter"/>
</dbReference>
<accession>A0A0A9WZP9</accession>
<dbReference type="SMART" id="SM00020">
    <property type="entry name" value="Tryp_SPc"/>
    <property type="match status" value="1"/>
</dbReference>
<evidence type="ECO:0000256" key="2">
    <source>
        <dbReference type="ARBA" id="ARBA00022525"/>
    </source>
</evidence>
<dbReference type="PROSITE" id="PS00134">
    <property type="entry name" value="TRYPSIN_HIS"/>
    <property type="match status" value="1"/>
</dbReference>
<dbReference type="PROSITE" id="PS50240">
    <property type="entry name" value="TRYPSIN_DOM"/>
    <property type="match status" value="1"/>
</dbReference>
<keyword evidence="4 12" id="KW-0732">Signal</keyword>
<keyword evidence="6 11" id="KW-0720">Serine protease</keyword>
<dbReference type="InterPro" id="IPR050127">
    <property type="entry name" value="Serine_Proteases_S1"/>
</dbReference>
<evidence type="ECO:0000313" key="15">
    <source>
        <dbReference type="EMBL" id="JAG13947.1"/>
    </source>
</evidence>
<dbReference type="Gene3D" id="2.40.10.10">
    <property type="entry name" value="Trypsin-like serine proteases"/>
    <property type="match status" value="1"/>
</dbReference>
<dbReference type="Pfam" id="PF00089">
    <property type="entry name" value="Trypsin"/>
    <property type="match status" value="1"/>
</dbReference>
<dbReference type="PROSITE" id="PS51888">
    <property type="entry name" value="CLIP"/>
    <property type="match status" value="1"/>
</dbReference>
<protein>
    <recommendedName>
        <fullName evidence="12">CLIP domain-containing serine protease</fullName>
        <ecNumber evidence="11">3.4.21.-</ecNumber>
    </recommendedName>
</protein>
<dbReference type="EMBL" id="GDHC01006767">
    <property type="protein sequence ID" value="JAQ11862.1"/>
    <property type="molecule type" value="Transcribed_RNA"/>
</dbReference>
<reference evidence="16" key="3">
    <citation type="journal article" date="2016" name="Gigascience">
        <title>De novo construction of an expanded transcriptome assembly for the western tarnished plant bug, Lygus hesperus.</title>
        <authorList>
            <person name="Tassone E.E."/>
            <person name="Geib S.M."/>
            <person name="Hall B."/>
            <person name="Fabrick J.A."/>
            <person name="Brent C.S."/>
            <person name="Hull J.J."/>
        </authorList>
    </citation>
    <scope>NUCLEOTIDE SEQUENCE</scope>
</reference>
<reference evidence="15" key="2">
    <citation type="submission" date="2014-07" db="EMBL/GenBank/DDBJ databases">
        <authorList>
            <person name="Hull J."/>
        </authorList>
    </citation>
    <scope>NUCLEOTIDE SEQUENCE</scope>
</reference>
<sequence length="348" mass="38064">MLWILIFVIAPPAVYSQNDGKYLCNTVKGESGSCINIRSCQPFIDLLKQKKGDPEVAKYMRESVCWSEGKEPVVCCPEKLNRILPKEPECGVPSTNSHNRIVNGAPSVLGAWPWIGALIYTTRADPSVRHFGCSGTLISDKHVITAAHCIEHPPLILAAVRLGDLNLDPNIDDGADPVDIPVSNSIVHPGYKPESFSKHPHHDIAVIRLGTSVTFNKLIRPICLPAKPELRAKNFEKKFPLVAGWGDTSHKGPKSKALLEVQLPVVEHGSCIDIYRKMRVNVTQDQLCAGGKDKDSCTGDSGGPLMFPQSGKFYLIGIVSFGIGCAEPGYPGVYTRVTNYVDWINDKI</sequence>
<evidence type="ECO:0000256" key="5">
    <source>
        <dbReference type="ARBA" id="ARBA00022801"/>
    </source>
</evidence>
<dbReference type="Gene3D" id="3.30.1640.30">
    <property type="match status" value="1"/>
</dbReference>
<dbReference type="InterPro" id="IPR018114">
    <property type="entry name" value="TRYPSIN_HIS"/>
</dbReference>
<evidence type="ECO:0000256" key="1">
    <source>
        <dbReference type="ARBA" id="ARBA00004613"/>
    </source>
</evidence>
<feature type="signal peptide" evidence="12">
    <location>
        <begin position="1"/>
        <end position="16"/>
    </location>
</feature>
<evidence type="ECO:0000313" key="16">
    <source>
        <dbReference type="EMBL" id="JAQ11862.1"/>
    </source>
</evidence>
<dbReference type="FunFam" id="2.40.10.10:FF:000015">
    <property type="entry name" value="Atrial natriuretic peptide-converting enzyme"/>
    <property type="match status" value="1"/>
</dbReference>
<dbReference type="InterPro" id="IPR001314">
    <property type="entry name" value="Peptidase_S1A"/>
</dbReference>
<evidence type="ECO:0000259" key="14">
    <source>
        <dbReference type="PROSITE" id="PS51888"/>
    </source>
</evidence>
<evidence type="ECO:0000256" key="3">
    <source>
        <dbReference type="ARBA" id="ARBA00022670"/>
    </source>
</evidence>
<dbReference type="EMBL" id="GBHO01029657">
    <property type="protein sequence ID" value="JAG13947.1"/>
    <property type="molecule type" value="Transcribed_RNA"/>
</dbReference>
<dbReference type="InterPro" id="IPR022700">
    <property type="entry name" value="CLIP"/>
</dbReference>
<dbReference type="EC" id="3.4.21.-" evidence="11"/>
<comment type="subcellular location">
    <subcellularLocation>
        <location evidence="1 12">Secreted</location>
    </subcellularLocation>
</comment>
<dbReference type="PANTHER" id="PTHR24264:SF65">
    <property type="entry name" value="SRCR DOMAIN-CONTAINING PROTEIN"/>
    <property type="match status" value="1"/>
</dbReference>
<evidence type="ECO:0000256" key="7">
    <source>
        <dbReference type="ARBA" id="ARBA00023145"/>
    </source>
</evidence>
<evidence type="ECO:0000256" key="10">
    <source>
        <dbReference type="ARBA" id="ARBA00024195"/>
    </source>
</evidence>
<evidence type="ECO:0000256" key="9">
    <source>
        <dbReference type="ARBA" id="ARBA00023180"/>
    </source>
</evidence>
<evidence type="ECO:0000256" key="12">
    <source>
        <dbReference type="RuleBase" id="RU366078"/>
    </source>
</evidence>
<dbReference type="InterPro" id="IPR001254">
    <property type="entry name" value="Trypsin_dom"/>
</dbReference>
<evidence type="ECO:0000256" key="11">
    <source>
        <dbReference type="RuleBase" id="RU363034"/>
    </source>
</evidence>
<dbReference type="InterPro" id="IPR043504">
    <property type="entry name" value="Peptidase_S1_PA_chymotrypsin"/>
</dbReference>
<name>A0A0A9WZP9_LYGHE</name>
<keyword evidence="8" id="KW-1015">Disulfide bond</keyword>
<proteinExistence type="inferred from homology"/>
<feature type="domain" description="Peptidase S1" evidence="13">
    <location>
        <begin position="101"/>
        <end position="348"/>
    </location>
</feature>
<dbReference type="CDD" id="cd00190">
    <property type="entry name" value="Tryp_SPc"/>
    <property type="match status" value="1"/>
</dbReference>
<dbReference type="GO" id="GO:0004252">
    <property type="term" value="F:serine-type endopeptidase activity"/>
    <property type="evidence" value="ECO:0007669"/>
    <property type="project" value="UniProtKB-UniRule"/>
</dbReference>
<dbReference type="SMART" id="SM00680">
    <property type="entry name" value="CLIP"/>
    <property type="match status" value="1"/>
</dbReference>
<dbReference type="GO" id="GO:0006508">
    <property type="term" value="P:proteolysis"/>
    <property type="evidence" value="ECO:0007669"/>
    <property type="project" value="UniProtKB-KW"/>
</dbReference>
<evidence type="ECO:0000256" key="8">
    <source>
        <dbReference type="ARBA" id="ARBA00023157"/>
    </source>
</evidence>
<comment type="similarity">
    <text evidence="10 12">Belongs to the peptidase S1 family. CLIP subfamily.</text>
</comment>
<organism evidence="15">
    <name type="scientific">Lygus hesperus</name>
    <name type="common">Western plant bug</name>
    <dbReference type="NCBI Taxonomy" id="30085"/>
    <lineage>
        <taxon>Eukaryota</taxon>
        <taxon>Metazoa</taxon>
        <taxon>Ecdysozoa</taxon>
        <taxon>Arthropoda</taxon>
        <taxon>Hexapoda</taxon>
        <taxon>Insecta</taxon>
        <taxon>Pterygota</taxon>
        <taxon>Neoptera</taxon>
        <taxon>Paraneoptera</taxon>
        <taxon>Hemiptera</taxon>
        <taxon>Heteroptera</taxon>
        <taxon>Panheteroptera</taxon>
        <taxon>Cimicomorpha</taxon>
        <taxon>Miridae</taxon>
        <taxon>Mirini</taxon>
        <taxon>Lygus</taxon>
    </lineage>
</organism>
<reference evidence="15" key="1">
    <citation type="journal article" date="2014" name="PLoS ONE">
        <title>Transcriptome-Based Identification of ABC Transporters in the Western Tarnished Plant Bug Lygus hesperus.</title>
        <authorList>
            <person name="Hull J.J."/>
            <person name="Chaney K."/>
            <person name="Geib S.M."/>
            <person name="Fabrick J.A."/>
            <person name="Brent C.S."/>
            <person name="Walsh D."/>
            <person name="Lavine L.C."/>
        </authorList>
    </citation>
    <scope>NUCLEOTIDE SEQUENCE</scope>
</reference>
<dbReference type="InterPro" id="IPR033116">
    <property type="entry name" value="TRYPSIN_SER"/>
</dbReference>
<evidence type="ECO:0000256" key="4">
    <source>
        <dbReference type="ARBA" id="ARBA00022729"/>
    </source>
</evidence>
<dbReference type="PROSITE" id="PS00135">
    <property type="entry name" value="TRYPSIN_SER"/>
    <property type="match status" value="1"/>
</dbReference>
<evidence type="ECO:0000259" key="13">
    <source>
        <dbReference type="PROSITE" id="PS50240"/>
    </source>
</evidence>
<evidence type="ECO:0000256" key="6">
    <source>
        <dbReference type="ARBA" id="ARBA00022825"/>
    </source>
</evidence>
<comment type="domain">
    <text evidence="12">The clip domain consists of 35-55 residues which are 'knitted' together usually by 3 conserved disulfide bonds forming a clip-like compact structure.</text>
</comment>
<dbReference type="PANTHER" id="PTHR24264">
    <property type="entry name" value="TRYPSIN-RELATED"/>
    <property type="match status" value="1"/>
</dbReference>
<keyword evidence="5 11" id="KW-0378">Hydrolase</keyword>
<gene>
    <name evidence="15" type="primary">PCE_8</name>
    <name evidence="16" type="synonym">PCE_9</name>
    <name evidence="15" type="ORF">CM83_38305</name>
    <name evidence="16" type="ORF">g.62877</name>
</gene>
<dbReference type="InterPro" id="IPR038565">
    <property type="entry name" value="CLIP_sf"/>
</dbReference>
<keyword evidence="3 11" id="KW-0645">Protease</keyword>
<dbReference type="InterPro" id="IPR009003">
    <property type="entry name" value="Peptidase_S1_PA"/>
</dbReference>
<feature type="chain" id="PRO_5007389563" description="CLIP domain-containing serine protease" evidence="12">
    <location>
        <begin position="17"/>
        <end position="348"/>
    </location>
</feature>
<keyword evidence="2 12" id="KW-0964">Secreted</keyword>
<dbReference type="FunFam" id="3.30.1640.30:FF:000001">
    <property type="entry name" value="Serine protease 7"/>
    <property type="match status" value="1"/>
</dbReference>
<keyword evidence="9" id="KW-0325">Glycoprotein</keyword>
<keyword evidence="7" id="KW-0865">Zymogen</keyword>
<dbReference type="SUPFAM" id="SSF50494">
    <property type="entry name" value="Trypsin-like serine proteases"/>
    <property type="match status" value="1"/>
</dbReference>